<keyword evidence="3" id="KW-1185">Reference proteome</keyword>
<evidence type="ECO:0000313" key="2">
    <source>
        <dbReference type="EMBL" id="MQL89208.1"/>
    </source>
</evidence>
<dbReference type="Proteomes" id="UP000652761">
    <property type="component" value="Unassembled WGS sequence"/>
</dbReference>
<sequence length="152" mass="16579">MGLAGLAWSGVNRGGLCRRILDATPSAGVTPLLSRRIAPNTVNMTVELSSFGRPKEEKLKPHLCPLREAATITWSKHSLGYSQRGQPATHHRQRETSDVREPPEDIHSRHGDNAEAKRIVHSLFSGDHGGTSSAATVIVFIQVDGKRSCRQP</sequence>
<reference evidence="2" key="1">
    <citation type="submission" date="2017-07" db="EMBL/GenBank/DDBJ databases">
        <title>Taro Niue Genome Assembly and Annotation.</title>
        <authorList>
            <person name="Atibalentja N."/>
            <person name="Keating K."/>
            <person name="Fields C.J."/>
        </authorList>
    </citation>
    <scope>NUCLEOTIDE SEQUENCE</scope>
    <source>
        <strain evidence="2">Niue_2</strain>
        <tissue evidence="2">Leaf</tissue>
    </source>
</reference>
<feature type="non-terminal residue" evidence="2">
    <location>
        <position position="1"/>
    </location>
</feature>
<feature type="compositionally biased region" description="Basic and acidic residues" evidence="1">
    <location>
        <begin position="94"/>
        <end position="113"/>
    </location>
</feature>
<dbReference type="AlphaFoldDB" id="A0A843UZV3"/>
<evidence type="ECO:0000256" key="1">
    <source>
        <dbReference type="SAM" id="MobiDB-lite"/>
    </source>
</evidence>
<feature type="region of interest" description="Disordered" evidence="1">
    <location>
        <begin position="80"/>
        <end position="113"/>
    </location>
</feature>
<accession>A0A843UZV3</accession>
<name>A0A843UZV3_COLES</name>
<evidence type="ECO:0000313" key="3">
    <source>
        <dbReference type="Proteomes" id="UP000652761"/>
    </source>
</evidence>
<organism evidence="2 3">
    <name type="scientific">Colocasia esculenta</name>
    <name type="common">Wild taro</name>
    <name type="synonym">Arum esculentum</name>
    <dbReference type="NCBI Taxonomy" id="4460"/>
    <lineage>
        <taxon>Eukaryota</taxon>
        <taxon>Viridiplantae</taxon>
        <taxon>Streptophyta</taxon>
        <taxon>Embryophyta</taxon>
        <taxon>Tracheophyta</taxon>
        <taxon>Spermatophyta</taxon>
        <taxon>Magnoliopsida</taxon>
        <taxon>Liliopsida</taxon>
        <taxon>Araceae</taxon>
        <taxon>Aroideae</taxon>
        <taxon>Colocasieae</taxon>
        <taxon>Colocasia</taxon>
    </lineage>
</organism>
<dbReference type="EMBL" id="NMUH01001128">
    <property type="protein sequence ID" value="MQL89208.1"/>
    <property type="molecule type" value="Genomic_DNA"/>
</dbReference>
<gene>
    <name evidence="2" type="ORF">Taro_021791</name>
</gene>
<protein>
    <submittedName>
        <fullName evidence="2">Uncharacterized protein</fullName>
    </submittedName>
</protein>
<comment type="caution">
    <text evidence="2">The sequence shown here is derived from an EMBL/GenBank/DDBJ whole genome shotgun (WGS) entry which is preliminary data.</text>
</comment>
<proteinExistence type="predicted"/>